<dbReference type="OrthoDB" id="343383at2"/>
<protein>
    <submittedName>
        <fullName evidence="5">Transcriptional regulator, LuxR family</fullName>
    </submittedName>
</protein>
<evidence type="ECO:0000256" key="2">
    <source>
        <dbReference type="ARBA" id="ARBA00023125"/>
    </source>
</evidence>
<dbReference type="Proteomes" id="UP000182894">
    <property type="component" value="Unassembled WGS sequence"/>
</dbReference>
<organism evidence="5 6">
    <name type="scientific">Pseudomonas abietaniphila</name>
    <dbReference type="NCBI Taxonomy" id="89065"/>
    <lineage>
        <taxon>Bacteria</taxon>
        <taxon>Pseudomonadati</taxon>
        <taxon>Pseudomonadota</taxon>
        <taxon>Gammaproteobacteria</taxon>
        <taxon>Pseudomonadales</taxon>
        <taxon>Pseudomonadaceae</taxon>
        <taxon>Pseudomonas</taxon>
    </lineage>
</organism>
<dbReference type="Gene3D" id="1.10.10.10">
    <property type="entry name" value="Winged helix-like DNA-binding domain superfamily/Winged helix DNA-binding domain"/>
    <property type="match status" value="1"/>
</dbReference>
<sequence length="270" mass="30896">MTIALQDMAWHRSVAQLIEALDRPNFWAQLVRLLNQYVTFDSWVALQFSAGDRPQVFAECPAEDGNPDQLFQDYLKGLYLLDPFYIASRERSQSGLFRLAEVAPEHFELTEYYQRYFRLNVVADEIQFNCQLDNDRTLCLSLGSTQRFTAEQIALLSMIQPWVIALLRQRLPFELAEPVADDERTAAPLPTADWRTQLEASVQQSRGAQLTARELDVGRLMLSGCSSKEIARKLEISAETVRVHKKHMYSKLGIKSQSELFSIFLQAQSA</sequence>
<reference evidence="6" key="1">
    <citation type="submission" date="2016-10" db="EMBL/GenBank/DDBJ databases">
        <authorList>
            <person name="Varghese N."/>
            <person name="Submissions S."/>
        </authorList>
    </citation>
    <scope>NUCLEOTIDE SEQUENCE [LARGE SCALE GENOMIC DNA]</scope>
    <source>
        <strain evidence="6">ATCC 700689</strain>
    </source>
</reference>
<name>A0A1G8JX19_9PSED</name>
<keyword evidence="1" id="KW-0805">Transcription regulation</keyword>
<gene>
    <name evidence="5" type="ORF">SAMN05216605_112191</name>
</gene>
<proteinExistence type="predicted"/>
<dbReference type="SUPFAM" id="SSF46894">
    <property type="entry name" value="C-terminal effector domain of the bipartite response regulators"/>
    <property type="match status" value="1"/>
</dbReference>
<evidence type="ECO:0000256" key="1">
    <source>
        <dbReference type="ARBA" id="ARBA00023015"/>
    </source>
</evidence>
<dbReference type="EMBL" id="FNCO01000012">
    <property type="protein sequence ID" value="SDI35782.1"/>
    <property type="molecule type" value="Genomic_DNA"/>
</dbReference>
<dbReference type="PROSITE" id="PS00622">
    <property type="entry name" value="HTH_LUXR_1"/>
    <property type="match status" value="1"/>
</dbReference>
<accession>A0A1G8JX19</accession>
<dbReference type="SMART" id="SM00421">
    <property type="entry name" value="HTH_LUXR"/>
    <property type="match status" value="1"/>
</dbReference>
<dbReference type="STRING" id="89065.SAMN05216605_112191"/>
<dbReference type="PRINTS" id="PR00038">
    <property type="entry name" value="HTHLUXR"/>
</dbReference>
<dbReference type="GO" id="GO:0003677">
    <property type="term" value="F:DNA binding"/>
    <property type="evidence" value="ECO:0007669"/>
    <property type="project" value="UniProtKB-KW"/>
</dbReference>
<dbReference type="RefSeq" id="WP_074755758.1">
    <property type="nucleotide sequence ID" value="NZ_FNCO01000012.1"/>
</dbReference>
<dbReference type="PANTHER" id="PTHR44688:SF16">
    <property type="entry name" value="DNA-BINDING TRANSCRIPTIONAL ACTIVATOR DEVR_DOSR"/>
    <property type="match status" value="1"/>
</dbReference>
<evidence type="ECO:0000313" key="5">
    <source>
        <dbReference type="EMBL" id="SDI35782.1"/>
    </source>
</evidence>
<dbReference type="InterPro" id="IPR000792">
    <property type="entry name" value="Tscrpt_reg_LuxR_C"/>
</dbReference>
<evidence type="ECO:0000259" key="4">
    <source>
        <dbReference type="PROSITE" id="PS50043"/>
    </source>
</evidence>
<keyword evidence="2" id="KW-0238">DNA-binding</keyword>
<keyword evidence="6" id="KW-1185">Reference proteome</keyword>
<dbReference type="CDD" id="cd06170">
    <property type="entry name" value="LuxR_C_like"/>
    <property type="match status" value="1"/>
</dbReference>
<dbReference type="Pfam" id="PF00196">
    <property type="entry name" value="GerE"/>
    <property type="match status" value="1"/>
</dbReference>
<dbReference type="InterPro" id="IPR016032">
    <property type="entry name" value="Sig_transdc_resp-reg_C-effctor"/>
</dbReference>
<evidence type="ECO:0000256" key="3">
    <source>
        <dbReference type="ARBA" id="ARBA00023163"/>
    </source>
</evidence>
<evidence type="ECO:0000313" key="6">
    <source>
        <dbReference type="Proteomes" id="UP000182894"/>
    </source>
</evidence>
<feature type="domain" description="HTH luxR-type" evidence="4">
    <location>
        <begin position="203"/>
        <end position="268"/>
    </location>
</feature>
<dbReference type="GO" id="GO:0006355">
    <property type="term" value="P:regulation of DNA-templated transcription"/>
    <property type="evidence" value="ECO:0007669"/>
    <property type="project" value="InterPro"/>
</dbReference>
<keyword evidence="3" id="KW-0804">Transcription</keyword>
<dbReference type="PROSITE" id="PS50043">
    <property type="entry name" value="HTH_LUXR_2"/>
    <property type="match status" value="1"/>
</dbReference>
<dbReference type="AlphaFoldDB" id="A0A1G8JX19"/>
<dbReference type="InterPro" id="IPR036388">
    <property type="entry name" value="WH-like_DNA-bd_sf"/>
</dbReference>
<dbReference type="PANTHER" id="PTHR44688">
    <property type="entry name" value="DNA-BINDING TRANSCRIPTIONAL ACTIVATOR DEVR_DOSR"/>
    <property type="match status" value="1"/>
</dbReference>